<keyword evidence="2" id="KW-1185">Reference proteome</keyword>
<reference evidence="1 2" key="1">
    <citation type="journal article" date="2020" name="mSystems">
        <title>Defining Genomic and Predicted Metabolic Features of the Acetobacterium Genus.</title>
        <authorList>
            <person name="Ross D.E."/>
            <person name="Marshall C.W."/>
            <person name="Gulliver D."/>
            <person name="May H.D."/>
            <person name="Norman R.S."/>
        </authorList>
    </citation>
    <scope>NUCLEOTIDE SEQUENCE [LARGE SCALE GENOMIC DNA]</scope>
    <source>
        <strain evidence="1 2">DSM 4132</strain>
    </source>
</reference>
<protein>
    <submittedName>
        <fullName evidence="1">Uncharacterized protein</fullName>
    </submittedName>
</protein>
<accession>A0ABR6YZD7</accession>
<comment type="caution">
    <text evidence="1">The sequence shown here is derived from an EMBL/GenBank/DDBJ whole genome shotgun (WGS) entry which is preliminary data.</text>
</comment>
<name>A0ABR6YZD7_9FIRM</name>
<dbReference type="Proteomes" id="UP000622405">
    <property type="component" value="Unassembled WGS sequence"/>
</dbReference>
<dbReference type="EMBL" id="WJBE01000013">
    <property type="protein sequence ID" value="MBC3900623.1"/>
    <property type="molecule type" value="Genomic_DNA"/>
</dbReference>
<proteinExistence type="predicted"/>
<gene>
    <name evidence="1" type="ORF">GH811_13460</name>
</gene>
<sequence length="49" mass="5880">MKMSKEDKIRIIIDALDEVIPIPNHKEERIKDVLRKALRTIEEKESEDY</sequence>
<dbReference type="RefSeq" id="WP_186894789.1">
    <property type="nucleotide sequence ID" value="NZ_WJBE01000013.1"/>
</dbReference>
<evidence type="ECO:0000313" key="2">
    <source>
        <dbReference type="Proteomes" id="UP000622405"/>
    </source>
</evidence>
<organism evidence="1 2">
    <name type="scientific">Acetobacterium malicum</name>
    <dbReference type="NCBI Taxonomy" id="52692"/>
    <lineage>
        <taxon>Bacteria</taxon>
        <taxon>Bacillati</taxon>
        <taxon>Bacillota</taxon>
        <taxon>Clostridia</taxon>
        <taxon>Eubacteriales</taxon>
        <taxon>Eubacteriaceae</taxon>
        <taxon>Acetobacterium</taxon>
    </lineage>
</organism>
<evidence type="ECO:0000313" key="1">
    <source>
        <dbReference type="EMBL" id="MBC3900623.1"/>
    </source>
</evidence>